<dbReference type="AlphaFoldDB" id="D5RMS4"/>
<evidence type="ECO:0000256" key="1">
    <source>
        <dbReference type="SAM" id="MobiDB-lite"/>
    </source>
</evidence>
<keyword evidence="3" id="KW-1185">Reference proteome</keyword>
<sequence length="407" mass="43976">EAPAPATPAEPPPLRYEGSLFQLPPGWGPIPNATGPNYMVQRNFPGDARGRGRGGAIIQIAPPVAAPAERLDAVFEQATRSLPELADKRPTLRREGETVNGHRMRYDTRCCGTRNGASLANETVAIATGRAIHVLMLVTVNLRGDDRRAAEADFDALVRSFRPTEADRPFGLQPVPGGGGLQGVYTHLDTGLRPNAFGGLDFYAESEVLVLDPSGLFSDTLPNGGRDLAAHCRETPRDCGTYRLAGGQLERRQTGSRFGLIEIERDSLAREGRDLRIGDTLHRFVPPLPADTRLEGRWRYFYGSAGSTAFSSGSVAVERHLLLTRDGRFQRSGFTGASSSSDMGGGSSGVTVGSQRPAGQGRYRIEGYTLTLTGDDGQRQVFSLFMPDRDSDAVLTIDGSNYLKRDD</sequence>
<protein>
    <submittedName>
        <fullName evidence="2">Uncharacterized protein</fullName>
    </submittedName>
</protein>
<dbReference type="HOGENOM" id="CLU_675339_0_0_5"/>
<proteinExistence type="predicted"/>
<gene>
    <name evidence="2" type="ORF">HMPREF0731_2385</name>
</gene>
<dbReference type="Proteomes" id="UP000005324">
    <property type="component" value="Unassembled WGS sequence"/>
</dbReference>
<comment type="caution">
    <text evidence="2">The sequence shown here is derived from an EMBL/GenBank/DDBJ whole genome shotgun (WGS) entry which is preliminary data.</text>
</comment>
<evidence type="ECO:0000313" key="3">
    <source>
        <dbReference type="Proteomes" id="UP000005324"/>
    </source>
</evidence>
<evidence type="ECO:0000313" key="2">
    <source>
        <dbReference type="EMBL" id="EFH11388.1"/>
    </source>
</evidence>
<organism evidence="2 3">
    <name type="scientific">Pseudoroseomonas cervicalis ATCC 49957</name>
    <dbReference type="NCBI Taxonomy" id="525371"/>
    <lineage>
        <taxon>Bacteria</taxon>
        <taxon>Pseudomonadati</taxon>
        <taxon>Pseudomonadota</taxon>
        <taxon>Alphaproteobacteria</taxon>
        <taxon>Acetobacterales</taxon>
        <taxon>Roseomonadaceae</taxon>
        <taxon>Roseomonas</taxon>
    </lineage>
</organism>
<dbReference type="EMBL" id="ADVL01000414">
    <property type="protein sequence ID" value="EFH11388.1"/>
    <property type="molecule type" value="Genomic_DNA"/>
</dbReference>
<accession>D5RMS4</accession>
<feature type="region of interest" description="Disordered" evidence="1">
    <location>
        <begin position="333"/>
        <end position="358"/>
    </location>
</feature>
<feature type="non-terminal residue" evidence="2">
    <location>
        <position position="1"/>
    </location>
</feature>
<name>D5RMS4_9PROT</name>
<reference evidence="2 3" key="1">
    <citation type="submission" date="2010-04" db="EMBL/GenBank/DDBJ databases">
        <authorList>
            <person name="Qin X."/>
            <person name="Bachman B."/>
            <person name="Battles P."/>
            <person name="Bell A."/>
            <person name="Bess C."/>
            <person name="Bickham C."/>
            <person name="Chaboub L."/>
            <person name="Chen D."/>
            <person name="Coyle M."/>
            <person name="Deiros D.R."/>
            <person name="Dinh H."/>
            <person name="Forbes L."/>
            <person name="Fowler G."/>
            <person name="Francisco L."/>
            <person name="Fu Q."/>
            <person name="Gubbala S."/>
            <person name="Hale W."/>
            <person name="Han Y."/>
            <person name="Hemphill L."/>
            <person name="Highlander S.K."/>
            <person name="Hirani K."/>
            <person name="Hogues M."/>
            <person name="Jackson L."/>
            <person name="Jakkamsetti A."/>
            <person name="Javaid M."/>
            <person name="Jiang H."/>
            <person name="Korchina V."/>
            <person name="Kovar C."/>
            <person name="Lara F."/>
            <person name="Lee S."/>
            <person name="Mata R."/>
            <person name="Mathew T."/>
            <person name="Moen C."/>
            <person name="Morales K."/>
            <person name="Munidasa M."/>
            <person name="Nazareth L."/>
            <person name="Ngo R."/>
            <person name="Nguyen L."/>
            <person name="Okwuonu G."/>
            <person name="Ongeri F."/>
            <person name="Patil S."/>
            <person name="Petrosino J."/>
            <person name="Pham C."/>
            <person name="Pham P."/>
            <person name="Pu L.-L."/>
            <person name="Puazo M."/>
            <person name="Raj R."/>
            <person name="Reid J."/>
            <person name="Rouhana J."/>
            <person name="Saada N."/>
            <person name="Shang Y."/>
            <person name="Simmons D."/>
            <person name="Thornton R."/>
            <person name="Warren J."/>
            <person name="Weissenberger G."/>
            <person name="Zhang J."/>
            <person name="Zhang L."/>
            <person name="Zhou C."/>
            <person name="Zhu D."/>
            <person name="Muzny D."/>
            <person name="Worley K."/>
            <person name="Gibbs R."/>
        </authorList>
    </citation>
    <scope>NUCLEOTIDE SEQUENCE [LARGE SCALE GENOMIC DNA]</scope>
    <source>
        <strain evidence="2 3">ATCC 49957</strain>
    </source>
</reference>
<dbReference type="RefSeq" id="WP_007005315.1">
    <property type="nucleotide sequence ID" value="NZ_GG770782.1"/>
</dbReference>